<protein>
    <submittedName>
        <fullName evidence="4">TetR family transcriptional regulator</fullName>
    </submittedName>
</protein>
<dbReference type="OrthoDB" id="9785164at2"/>
<dbReference type="InterPro" id="IPR009057">
    <property type="entry name" value="Homeodomain-like_sf"/>
</dbReference>
<feature type="domain" description="HTH tetR-type" evidence="3">
    <location>
        <begin position="8"/>
        <end position="68"/>
    </location>
</feature>
<dbReference type="PROSITE" id="PS50977">
    <property type="entry name" value="HTH_TETR_2"/>
    <property type="match status" value="1"/>
</dbReference>
<dbReference type="SUPFAM" id="SSF46689">
    <property type="entry name" value="Homeodomain-like"/>
    <property type="match status" value="1"/>
</dbReference>
<dbReference type="Gene3D" id="1.10.357.10">
    <property type="entry name" value="Tetracycline Repressor, domain 2"/>
    <property type="match status" value="1"/>
</dbReference>
<gene>
    <name evidence="4" type="ORF">AKG39_07680</name>
</gene>
<dbReference type="Proteomes" id="UP000036873">
    <property type="component" value="Unassembled WGS sequence"/>
</dbReference>
<dbReference type="InterPro" id="IPR001647">
    <property type="entry name" value="HTH_TetR"/>
</dbReference>
<dbReference type="STRING" id="52689.AKG39_07680"/>
<dbReference type="EMBL" id="LGYO01000017">
    <property type="protein sequence ID" value="KNZ42252.1"/>
    <property type="molecule type" value="Genomic_DNA"/>
</dbReference>
<evidence type="ECO:0000256" key="1">
    <source>
        <dbReference type="ARBA" id="ARBA00023125"/>
    </source>
</evidence>
<feature type="DNA-binding region" description="H-T-H motif" evidence="2">
    <location>
        <begin position="31"/>
        <end position="50"/>
    </location>
</feature>
<dbReference type="AlphaFoldDB" id="A0A0L6U1M1"/>
<comment type="caution">
    <text evidence="4">The sequence shown here is derived from an EMBL/GenBank/DDBJ whole genome shotgun (WGS) entry which is preliminary data.</text>
</comment>
<dbReference type="Pfam" id="PF00440">
    <property type="entry name" value="TetR_N"/>
    <property type="match status" value="1"/>
</dbReference>
<evidence type="ECO:0000259" key="3">
    <source>
        <dbReference type="PROSITE" id="PS50977"/>
    </source>
</evidence>
<dbReference type="PANTHER" id="PTHR43479">
    <property type="entry name" value="ACREF/ENVCD OPERON REPRESSOR-RELATED"/>
    <property type="match status" value="1"/>
</dbReference>
<proteinExistence type="predicted"/>
<keyword evidence="1 2" id="KW-0238">DNA-binding</keyword>
<evidence type="ECO:0000313" key="5">
    <source>
        <dbReference type="Proteomes" id="UP000036873"/>
    </source>
</evidence>
<accession>A0A0L6U1M1</accession>
<evidence type="ECO:0000256" key="2">
    <source>
        <dbReference type="PROSITE-ProRule" id="PRU00335"/>
    </source>
</evidence>
<sequence>MRKLTKGDQTKERIYKSAKELFYNKGYNATTIQQIADHSGTTLGSMTYHFATKDTFISRIFEDYLTSINDLLLNKLIGYKPINSFEKHFYLTMVWYQYLLTDPLVKNFYFEISKNDSLYPFLQGQISQIYHNFVKDYNLRIRPIEFDAILIADFGARRELTRSFCEDNIKMPVEDFSILIISNTARCLGIPQKAIYKVSYEALLFNREHDFSDIKLLV</sequence>
<dbReference type="PANTHER" id="PTHR43479:SF11">
    <property type="entry name" value="ACREF_ENVCD OPERON REPRESSOR-RELATED"/>
    <property type="match status" value="1"/>
</dbReference>
<evidence type="ECO:0000313" key="4">
    <source>
        <dbReference type="EMBL" id="KNZ42252.1"/>
    </source>
</evidence>
<dbReference type="PATRIC" id="fig|52689.4.peg.656"/>
<dbReference type="InterPro" id="IPR050624">
    <property type="entry name" value="HTH-type_Tx_Regulator"/>
</dbReference>
<organism evidence="4 5">
    <name type="scientific">Acetobacterium bakii</name>
    <dbReference type="NCBI Taxonomy" id="52689"/>
    <lineage>
        <taxon>Bacteria</taxon>
        <taxon>Bacillati</taxon>
        <taxon>Bacillota</taxon>
        <taxon>Clostridia</taxon>
        <taxon>Eubacteriales</taxon>
        <taxon>Eubacteriaceae</taxon>
        <taxon>Acetobacterium</taxon>
    </lineage>
</organism>
<keyword evidence="5" id="KW-1185">Reference proteome</keyword>
<dbReference type="GO" id="GO:0003677">
    <property type="term" value="F:DNA binding"/>
    <property type="evidence" value="ECO:0007669"/>
    <property type="project" value="UniProtKB-UniRule"/>
</dbReference>
<dbReference type="PRINTS" id="PR00455">
    <property type="entry name" value="HTHTETR"/>
</dbReference>
<name>A0A0L6U1M1_9FIRM</name>
<dbReference type="RefSeq" id="WP_050739799.1">
    <property type="nucleotide sequence ID" value="NZ_LGYO01000017.1"/>
</dbReference>
<reference evidence="5" key="1">
    <citation type="submission" date="2015-07" db="EMBL/GenBank/DDBJ databases">
        <title>Draft genome sequence of Acetobacterium bakii DSM 8293, a potential psychrophilic chemical producer through syngas fermentation.</title>
        <authorList>
            <person name="Song Y."/>
            <person name="Hwang S."/>
            <person name="Cho B.-K."/>
        </authorList>
    </citation>
    <scope>NUCLEOTIDE SEQUENCE [LARGE SCALE GENOMIC DNA]</scope>
    <source>
        <strain evidence="5">DSM 8239</strain>
    </source>
</reference>